<keyword evidence="3" id="KW-0808">Transferase</keyword>
<evidence type="ECO:0000256" key="8">
    <source>
        <dbReference type="ARBA" id="ARBA00048679"/>
    </source>
</evidence>
<protein>
    <recommendedName>
        <fullName evidence="1">non-specific serine/threonine protein kinase</fullName>
        <ecNumber evidence="1">2.7.11.1</ecNumber>
    </recommendedName>
</protein>
<dbReference type="CDD" id="cd14132">
    <property type="entry name" value="STKc_CK2_alpha"/>
    <property type="match status" value="1"/>
</dbReference>
<dbReference type="InterPro" id="IPR000719">
    <property type="entry name" value="Prot_kinase_dom"/>
</dbReference>
<comment type="catalytic activity">
    <reaction evidence="8">
        <text>L-seryl-[protein] + ATP = O-phospho-L-seryl-[protein] + ADP + H(+)</text>
        <dbReference type="Rhea" id="RHEA:17989"/>
        <dbReference type="Rhea" id="RHEA-COMP:9863"/>
        <dbReference type="Rhea" id="RHEA-COMP:11604"/>
        <dbReference type="ChEBI" id="CHEBI:15378"/>
        <dbReference type="ChEBI" id="CHEBI:29999"/>
        <dbReference type="ChEBI" id="CHEBI:30616"/>
        <dbReference type="ChEBI" id="CHEBI:83421"/>
        <dbReference type="ChEBI" id="CHEBI:456216"/>
        <dbReference type="EC" id="2.7.11.1"/>
    </reaction>
</comment>
<organism evidence="10 11">
    <name type="scientific">Seminavis robusta</name>
    <dbReference type="NCBI Taxonomy" id="568900"/>
    <lineage>
        <taxon>Eukaryota</taxon>
        <taxon>Sar</taxon>
        <taxon>Stramenopiles</taxon>
        <taxon>Ochrophyta</taxon>
        <taxon>Bacillariophyta</taxon>
        <taxon>Bacillariophyceae</taxon>
        <taxon>Bacillariophycidae</taxon>
        <taxon>Naviculales</taxon>
        <taxon>Naviculaceae</taxon>
        <taxon>Seminavis</taxon>
    </lineage>
</organism>
<keyword evidence="5 10" id="KW-0418">Kinase</keyword>
<dbReference type="PANTHER" id="PTHR24054:SF0">
    <property type="entry name" value="CASEIN KINASE II SUBUNIT ALPHA"/>
    <property type="match status" value="1"/>
</dbReference>
<keyword evidence="6" id="KW-0067">ATP-binding</keyword>
<dbReference type="InterPro" id="IPR045216">
    <property type="entry name" value="CK2_alpha"/>
</dbReference>
<dbReference type="Pfam" id="PF00069">
    <property type="entry name" value="Pkinase"/>
    <property type="match status" value="1"/>
</dbReference>
<keyword evidence="4" id="KW-0547">Nucleotide-binding</keyword>
<dbReference type="InterPro" id="IPR011009">
    <property type="entry name" value="Kinase-like_dom_sf"/>
</dbReference>
<dbReference type="SUPFAM" id="SSF56112">
    <property type="entry name" value="Protein kinase-like (PK-like)"/>
    <property type="match status" value="1"/>
</dbReference>
<evidence type="ECO:0000259" key="9">
    <source>
        <dbReference type="PROSITE" id="PS50011"/>
    </source>
</evidence>
<dbReference type="GO" id="GO:0031981">
    <property type="term" value="C:nuclear lumen"/>
    <property type="evidence" value="ECO:0007669"/>
    <property type="project" value="UniProtKB-ARBA"/>
</dbReference>
<dbReference type="Proteomes" id="UP001153069">
    <property type="component" value="Unassembled WGS sequence"/>
</dbReference>
<dbReference type="SMART" id="SM00220">
    <property type="entry name" value="S_TKc"/>
    <property type="match status" value="1"/>
</dbReference>
<dbReference type="AlphaFoldDB" id="A0A9N8E7M3"/>
<evidence type="ECO:0000313" key="11">
    <source>
        <dbReference type="Proteomes" id="UP001153069"/>
    </source>
</evidence>
<dbReference type="GO" id="GO:0005829">
    <property type="term" value="C:cytosol"/>
    <property type="evidence" value="ECO:0007669"/>
    <property type="project" value="TreeGrafter"/>
</dbReference>
<dbReference type="GO" id="GO:0005956">
    <property type="term" value="C:protein kinase CK2 complex"/>
    <property type="evidence" value="ECO:0007669"/>
    <property type="project" value="TreeGrafter"/>
</dbReference>
<evidence type="ECO:0000256" key="3">
    <source>
        <dbReference type="ARBA" id="ARBA00022679"/>
    </source>
</evidence>
<dbReference type="GO" id="GO:0004674">
    <property type="term" value="F:protein serine/threonine kinase activity"/>
    <property type="evidence" value="ECO:0007669"/>
    <property type="project" value="UniProtKB-KW"/>
</dbReference>
<dbReference type="PROSITE" id="PS50011">
    <property type="entry name" value="PROTEIN_KINASE_DOM"/>
    <property type="match status" value="1"/>
</dbReference>
<comment type="catalytic activity">
    <reaction evidence="7">
        <text>L-threonyl-[protein] + ATP = O-phospho-L-threonyl-[protein] + ADP + H(+)</text>
        <dbReference type="Rhea" id="RHEA:46608"/>
        <dbReference type="Rhea" id="RHEA-COMP:11060"/>
        <dbReference type="Rhea" id="RHEA-COMP:11605"/>
        <dbReference type="ChEBI" id="CHEBI:15378"/>
        <dbReference type="ChEBI" id="CHEBI:30013"/>
        <dbReference type="ChEBI" id="CHEBI:30616"/>
        <dbReference type="ChEBI" id="CHEBI:61977"/>
        <dbReference type="ChEBI" id="CHEBI:456216"/>
        <dbReference type="EC" id="2.7.11.1"/>
    </reaction>
</comment>
<evidence type="ECO:0000256" key="1">
    <source>
        <dbReference type="ARBA" id="ARBA00012513"/>
    </source>
</evidence>
<reference evidence="10" key="1">
    <citation type="submission" date="2020-06" db="EMBL/GenBank/DDBJ databases">
        <authorList>
            <consortium name="Plant Systems Biology data submission"/>
        </authorList>
    </citation>
    <scope>NUCLEOTIDE SEQUENCE</scope>
    <source>
        <strain evidence="10">D6</strain>
    </source>
</reference>
<proteinExistence type="predicted"/>
<dbReference type="InterPro" id="IPR008271">
    <property type="entry name" value="Ser/Thr_kinase_AS"/>
</dbReference>
<comment type="caution">
    <text evidence="10">The sequence shown here is derived from an EMBL/GenBank/DDBJ whole genome shotgun (WGS) entry which is preliminary data.</text>
</comment>
<dbReference type="GO" id="GO:0005524">
    <property type="term" value="F:ATP binding"/>
    <property type="evidence" value="ECO:0007669"/>
    <property type="project" value="UniProtKB-KW"/>
</dbReference>
<evidence type="ECO:0000256" key="2">
    <source>
        <dbReference type="ARBA" id="ARBA00022527"/>
    </source>
</evidence>
<dbReference type="FunFam" id="1.10.510.10:FF:000459">
    <property type="entry name" value="Casein kinase II subunit alpha"/>
    <property type="match status" value="1"/>
</dbReference>
<dbReference type="PROSITE" id="PS00108">
    <property type="entry name" value="PROTEIN_KINASE_ST"/>
    <property type="match status" value="1"/>
</dbReference>
<evidence type="ECO:0000313" key="10">
    <source>
        <dbReference type="EMBL" id="CAB9516032.1"/>
    </source>
</evidence>
<dbReference type="GO" id="GO:0051726">
    <property type="term" value="P:regulation of cell cycle"/>
    <property type="evidence" value="ECO:0007669"/>
    <property type="project" value="TreeGrafter"/>
</dbReference>
<dbReference type="Gene3D" id="3.30.200.20">
    <property type="entry name" value="Phosphorylase Kinase, domain 1"/>
    <property type="match status" value="1"/>
</dbReference>
<dbReference type="PANTHER" id="PTHR24054">
    <property type="entry name" value="CASEIN KINASE II SUBUNIT ALPHA"/>
    <property type="match status" value="1"/>
</dbReference>
<accession>A0A9N8E7M3</accession>
<evidence type="ECO:0000256" key="4">
    <source>
        <dbReference type="ARBA" id="ARBA00022741"/>
    </source>
</evidence>
<evidence type="ECO:0000256" key="7">
    <source>
        <dbReference type="ARBA" id="ARBA00047899"/>
    </source>
</evidence>
<name>A0A9N8E7M3_9STRA</name>
<evidence type="ECO:0000256" key="6">
    <source>
        <dbReference type="ARBA" id="ARBA00022840"/>
    </source>
</evidence>
<keyword evidence="2" id="KW-0723">Serine/threonine-protein kinase</keyword>
<evidence type="ECO:0000256" key="5">
    <source>
        <dbReference type="ARBA" id="ARBA00022777"/>
    </source>
</evidence>
<feature type="domain" description="Protein kinase" evidence="9">
    <location>
        <begin position="78"/>
        <end position="419"/>
    </location>
</feature>
<sequence length="439" mass="49509">MGVLPMTSSSGKAFVYRRPFLLRNGLLLMSLSLIVSQSRSEASRAYPLGCSGENPSFYEYDKYPFPPPGVPTKTTDDYFIVERLGTGKFSDVFSAMEAEVSNHGHRAPEIEPKSLVVIKCLKPVTDRKIRRELLILSHASKMPNHARLLAVVIHPKFYESQKDPGMLHRMPSLVLKHAGPDSQFFCHRANNNHAVKPDKEAEFLSVYEIKYFLFHLLVALDSLHSKGIIHRDVKPRNVLITRGDGIHVGSKDGPGPLMLLDLGLADFYLPNTKYNVRVASRHYKSPELLIGFQYYDYGVDLWPVGCMLAGLLFRREPFFRGKDNVDQLAKIVSVLGTPDLIAYISTINVDLSPDVRKTITECAAREGNKVGRRRVPWLSFRAAGTPMPSEESLDLLDKLLVYDHNTRLTAQEAMAHPFFDDVRDRVTNEVRRMVAADSR</sequence>
<dbReference type="EC" id="2.7.11.1" evidence="1"/>
<dbReference type="GO" id="GO:0006357">
    <property type="term" value="P:regulation of transcription by RNA polymerase II"/>
    <property type="evidence" value="ECO:0007669"/>
    <property type="project" value="UniProtKB-ARBA"/>
</dbReference>
<dbReference type="EMBL" id="CAICTM010000755">
    <property type="protein sequence ID" value="CAB9516032.1"/>
    <property type="molecule type" value="Genomic_DNA"/>
</dbReference>
<keyword evidence="11" id="KW-1185">Reference proteome</keyword>
<dbReference type="OrthoDB" id="43790at2759"/>
<dbReference type="Gene3D" id="1.10.510.10">
    <property type="entry name" value="Transferase(Phosphotransferase) domain 1"/>
    <property type="match status" value="1"/>
</dbReference>
<gene>
    <name evidence="10" type="ORF">SEMRO_756_G197760.1</name>
</gene>